<accession>A0A1F5R7D2</accession>
<dbReference type="InterPro" id="IPR016024">
    <property type="entry name" value="ARM-type_fold"/>
</dbReference>
<dbReference type="AlphaFoldDB" id="A0A1F5R7D2"/>
<feature type="chain" id="PRO_5009520679" description="HEAT repeat domain-containing protein" evidence="1">
    <location>
        <begin position="24"/>
        <end position="226"/>
    </location>
</feature>
<dbReference type="EMBL" id="MFFM01000039">
    <property type="protein sequence ID" value="OGF10368.1"/>
    <property type="molecule type" value="Genomic_DNA"/>
</dbReference>
<evidence type="ECO:0000313" key="2">
    <source>
        <dbReference type="EMBL" id="OGF10368.1"/>
    </source>
</evidence>
<keyword evidence="1" id="KW-0732">Signal</keyword>
<proteinExistence type="predicted"/>
<sequence>MKPMVILLLFAAIFINMAPDLMACQDSSLATYKVIMLSGKLRERKETLLKLQNIKTKNSFKIAAIEVENNKSINAISEASCALFLINKEMAIPLLSKILSSCTYEKKISILLGLSDITEKGASDVIKDYIGSTDREKVIMSYIYCYNDINYSENFKYLIDIVSNKELYYNRNAEEQLACVDAAAFLGRLGDNKALPVLSATQKWADGILGEVVSESIKTLKKEINR</sequence>
<protein>
    <recommendedName>
        <fullName evidence="4">HEAT repeat domain-containing protein</fullName>
    </recommendedName>
</protein>
<evidence type="ECO:0008006" key="4">
    <source>
        <dbReference type="Google" id="ProtNLM"/>
    </source>
</evidence>
<evidence type="ECO:0000256" key="1">
    <source>
        <dbReference type="SAM" id="SignalP"/>
    </source>
</evidence>
<evidence type="ECO:0000313" key="3">
    <source>
        <dbReference type="Proteomes" id="UP000177230"/>
    </source>
</evidence>
<name>A0A1F5R7D2_9BACT</name>
<dbReference type="SUPFAM" id="SSF48371">
    <property type="entry name" value="ARM repeat"/>
    <property type="match status" value="1"/>
</dbReference>
<gene>
    <name evidence="2" type="ORF">A2024_02465</name>
</gene>
<comment type="caution">
    <text evidence="2">The sequence shown here is derived from an EMBL/GenBank/DDBJ whole genome shotgun (WGS) entry which is preliminary data.</text>
</comment>
<organism evidence="2 3">
    <name type="scientific">Candidatus Edwardsbacteria bacterium GWF2_54_11</name>
    <dbReference type="NCBI Taxonomy" id="1817851"/>
    <lineage>
        <taxon>Bacteria</taxon>
        <taxon>Candidatus Edwardsiibacteriota</taxon>
    </lineage>
</organism>
<reference evidence="2 3" key="1">
    <citation type="journal article" date="2016" name="Nat. Commun.">
        <title>Thousands of microbial genomes shed light on interconnected biogeochemical processes in an aquifer system.</title>
        <authorList>
            <person name="Anantharaman K."/>
            <person name="Brown C.T."/>
            <person name="Hug L.A."/>
            <person name="Sharon I."/>
            <person name="Castelle C.J."/>
            <person name="Probst A.J."/>
            <person name="Thomas B.C."/>
            <person name="Singh A."/>
            <person name="Wilkins M.J."/>
            <person name="Karaoz U."/>
            <person name="Brodie E.L."/>
            <person name="Williams K.H."/>
            <person name="Hubbard S.S."/>
            <person name="Banfield J.F."/>
        </authorList>
    </citation>
    <scope>NUCLEOTIDE SEQUENCE [LARGE SCALE GENOMIC DNA]</scope>
</reference>
<dbReference type="Proteomes" id="UP000177230">
    <property type="component" value="Unassembled WGS sequence"/>
</dbReference>
<feature type="signal peptide" evidence="1">
    <location>
        <begin position="1"/>
        <end position="23"/>
    </location>
</feature>